<comment type="caution">
    <text evidence="2">The sequence shown here is derived from an EMBL/GenBank/DDBJ whole genome shotgun (WGS) entry which is preliminary data.</text>
</comment>
<evidence type="ECO:0000313" key="3">
    <source>
        <dbReference type="Proteomes" id="UP001180531"/>
    </source>
</evidence>
<gene>
    <name evidence="2" type="ORF">RM609_02035</name>
</gene>
<evidence type="ECO:0000313" key="2">
    <source>
        <dbReference type="EMBL" id="MDT0447882.1"/>
    </source>
</evidence>
<accession>A0ABU2SFX7</accession>
<name>A0ABU2SFX7_9ACTN</name>
<sequence length="190" mass="18625">MGVPRRSGLLVSATVSGALLLGTAAPTTAGTVSAPAGAPGVTAHVQAPSPDAVRKAAGQAMRAIDENAAGKEAAEEAAGCAALGPERSRAGHCGVIRENLDALGRARAGLERQAGTGRPDLRAVTFATTDAVAATVRLAKERAARDGGRVDGAGLVPAVQGLLSGLVNTLGSVVGGVNDLISGLVRGLLV</sequence>
<organism evidence="2 3">
    <name type="scientific">Streptomyces hesseae</name>
    <dbReference type="NCBI Taxonomy" id="3075519"/>
    <lineage>
        <taxon>Bacteria</taxon>
        <taxon>Bacillati</taxon>
        <taxon>Actinomycetota</taxon>
        <taxon>Actinomycetes</taxon>
        <taxon>Kitasatosporales</taxon>
        <taxon>Streptomycetaceae</taxon>
        <taxon>Streptomyces</taxon>
    </lineage>
</organism>
<keyword evidence="3" id="KW-1185">Reference proteome</keyword>
<proteinExistence type="predicted"/>
<evidence type="ECO:0008006" key="4">
    <source>
        <dbReference type="Google" id="ProtNLM"/>
    </source>
</evidence>
<evidence type="ECO:0000256" key="1">
    <source>
        <dbReference type="SAM" id="SignalP"/>
    </source>
</evidence>
<dbReference type="Proteomes" id="UP001180531">
    <property type="component" value="Unassembled WGS sequence"/>
</dbReference>
<keyword evidence="1" id="KW-0732">Signal</keyword>
<dbReference type="RefSeq" id="WP_311607356.1">
    <property type="nucleotide sequence ID" value="NZ_JAVRFI010000001.1"/>
</dbReference>
<feature type="chain" id="PRO_5046667623" description="Secreted protein" evidence="1">
    <location>
        <begin position="30"/>
        <end position="190"/>
    </location>
</feature>
<reference evidence="2" key="1">
    <citation type="submission" date="2024-05" db="EMBL/GenBank/DDBJ databases">
        <title>30 novel species of actinomycetes from the DSMZ collection.</title>
        <authorList>
            <person name="Nouioui I."/>
        </authorList>
    </citation>
    <scope>NUCLEOTIDE SEQUENCE</scope>
    <source>
        <strain evidence="2">DSM 40473</strain>
    </source>
</reference>
<dbReference type="EMBL" id="JAVRFI010000001">
    <property type="protein sequence ID" value="MDT0447882.1"/>
    <property type="molecule type" value="Genomic_DNA"/>
</dbReference>
<feature type="signal peptide" evidence="1">
    <location>
        <begin position="1"/>
        <end position="29"/>
    </location>
</feature>
<protein>
    <recommendedName>
        <fullName evidence="4">Secreted protein</fullName>
    </recommendedName>
</protein>